<dbReference type="PANTHER" id="PTHR43227">
    <property type="entry name" value="BLL4140 PROTEIN"/>
    <property type="match status" value="1"/>
</dbReference>
<dbReference type="PANTHER" id="PTHR43227:SF11">
    <property type="entry name" value="BLL4140 PROTEIN"/>
    <property type="match status" value="1"/>
</dbReference>
<dbReference type="Gene3D" id="1.10.3720.10">
    <property type="entry name" value="MetI-like"/>
    <property type="match status" value="1"/>
</dbReference>
<keyword evidence="3" id="KW-1003">Cell membrane</keyword>
<dbReference type="InterPro" id="IPR035906">
    <property type="entry name" value="MetI-like_sf"/>
</dbReference>
<feature type="domain" description="ABC transmembrane type-1" evidence="8">
    <location>
        <begin position="73"/>
        <end position="289"/>
    </location>
</feature>
<comment type="caution">
    <text evidence="9">The sequence shown here is derived from an EMBL/GenBank/DDBJ whole genome shotgun (WGS) entry which is preliminary data.</text>
</comment>
<dbReference type="InterPro" id="IPR000515">
    <property type="entry name" value="MetI-like"/>
</dbReference>
<feature type="transmembrane region" description="Helical" evidence="7">
    <location>
        <begin position="170"/>
        <end position="189"/>
    </location>
</feature>
<comment type="similarity">
    <text evidence="7">Belongs to the binding-protein-dependent transport system permease family.</text>
</comment>
<feature type="transmembrane region" description="Helical" evidence="7">
    <location>
        <begin position="81"/>
        <end position="101"/>
    </location>
</feature>
<dbReference type="RefSeq" id="WP_262683529.1">
    <property type="nucleotide sequence ID" value="NZ_JAOQIO010000018.1"/>
</dbReference>
<feature type="transmembrane region" description="Helical" evidence="7">
    <location>
        <begin position="268"/>
        <end position="289"/>
    </location>
</feature>
<evidence type="ECO:0000256" key="2">
    <source>
        <dbReference type="ARBA" id="ARBA00022448"/>
    </source>
</evidence>
<evidence type="ECO:0000256" key="5">
    <source>
        <dbReference type="ARBA" id="ARBA00022989"/>
    </source>
</evidence>
<sequence length="302" mass="35085">MRSWLIDYRKHKYLYLMIFPVLLYYILFHYVPMYGAIIAFKDYRIAEGFRGSPWVGFKHFQSFFESYYFWRLLKNTLLLNVYQLLFSFPAPIIFALLINELAGRLFKRIVQTITYLPHFISLIVICGMITQFVSREGFITDLLVNFFGMGRTALLAHPEYFRSVYVLSDIWQSVGWGSIIYLAAITGINPELYEASRIDGANRWRQTLNITLPGIAPIIIILFILKIGHMLDVGFEKIILLYNPNTYITADVINTFVYRKGLGATFEFSYATAVGLFQSAMNFLLLIIANKISRKLSENSLW</sequence>
<evidence type="ECO:0000256" key="4">
    <source>
        <dbReference type="ARBA" id="ARBA00022692"/>
    </source>
</evidence>
<feature type="transmembrane region" description="Helical" evidence="7">
    <location>
        <begin position="210"/>
        <end position="231"/>
    </location>
</feature>
<keyword evidence="2 7" id="KW-0813">Transport</keyword>
<name>A0ABT2UDD0_9BACL</name>
<keyword evidence="10" id="KW-1185">Reference proteome</keyword>
<reference evidence="9 10" key="1">
    <citation type="submission" date="2022-09" db="EMBL/GenBank/DDBJ databases">
        <authorList>
            <person name="Han X.L."/>
            <person name="Wang Q."/>
            <person name="Lu T."/>
        </authorList>
    </citation>
    <scope>NUCLEOTIDE SEQUENCE [LARGE SCALE GENOMIC DNA]</scope>
    <source>
        <strain evidence="9 10">WQ 127069</strain>
    </source>
</reference>
<dbReference type="PROSITE" id="PS50928">
    <property type="entry name" value="ABC_TM1"/>
    <property type="match status" value="1"/>
</dbReference>
<feature type="transmembrane region" description="Helical" evidence="7">
    <location>
        <begin position="113"/>
        <end position="133"/>
    </location>
</feature>
<keyword evidence="4 7" id="KW-0812">Transmembrane</keyword>
<evidence type="ECO:0000256" key="6">
    <source>
        <dbReference type="ARBA" id="ARBA00023136"/>
    </source>
</evidence>
<keyword evidence="6 7" id="KW-0472">Membrane</keyword>
<evidence type="ECO:0000313" key="9">
    <source>
        <dbReference type="EMBL" id="MCU6792126.1"/>
    </source>
</evidence>
<keyword evidence="5 7" id="KW-1133">Transmembrane helix</keyword>
<organism evidence="9 10">
    <name type="scientific">Paenibacillus baimaensis</name>
    <dbReference type="NCBI Taxonomy" id="2982185"/>
    <lineage>
        <taxon>Bacteria</taxon>
        <taxon>Bacillati</taxon>
        <taxon>Bacillota</taxon>
        <taxon>Bacilli</taxon>
        <taxon>Bacillales</taxon>
        <taxon>Paenibacillaceae</taxon>
        <taxon>Paenibacillus</taxon>
    </lineage>
</organism>
<evidence type="ECO:0000313" key="10">
    <source>
        <dbReference type="Proteomes" id="UP001652445"/>
    </source>
</evidence>
<protein>
    <submittedName>
        <fullName evidence="9">ABC transporter permease subunit</fullName>
    </submittedName>
</protein>
<dbReference type="EMBL" id="JAOQIO010000018">
    <property type="protein sequence ID" value="MCU6792126.1"/>
    <property type="molecule type" value="Genomic_DNA"/>
</dbReference>
<dbReference type="SUPFAM" id="SSF161098">
    <property type="entry name" value="MetI-like"/>
    <property type="match status" value="1"/>
</dbReference>
<proteinExistence type="inferred from homology"/>
<evidence type="ECO:0000256" key="1">
    <source>
        <dbReference type="ARBA" id="ARBA00004651"/>
    </source>
</evidence>
<feature type="transmembrane region" description="Helical" evidence="7">
    <location>
        <begin position="12"/>
        <end position="31"/>
    </location>
</feature>
<dbReference type="InterPro" id="IPR050809">
    <property type="entry name" value="UgpAE/MalFG_permease"/>
</dbReference>
<evidence type="ECO:0000256" key="7">
    <source>
        <dbReference type="RuleBase" id="RU363032"/>
    </source>
</evidence>
<evidence type="ECO:0000259" key="8">
    <source>
        <dbReference type="PROSITE" id="PS50928"/>
    </source>
</evidence>
<gene>
    <name evidence="9" type="ORF">OB236_08305</name>
</gene>
<comment type="subcellular location">
    <subcellularLocation>
        <location evidence="1 7">Cell membrane</location>
        <topology evidence="1 7">Multi-pass membrane protein</topology>
    </subcellularLocation>
</comment>
<evidence type="ECO:0000256" key="3">
    <source>
        <dbReference type="ARBA" id="ARBA00022475"/>
    </source>
</evidence>
<dbReference type="Pfam" id="PF00528">
    <property type="entry name" value="BPD_transp_1"/>
    <property type="match status" value="1"/>
</dbReference>
<dbReference type="Proteomes" id="UP001652445">
    <property type="component" value="Unassembled WGS sequence"/>
</dbReference>
<accession>A0ABT2UDD0</accession>
<dbReference type="CDD" id="cd06261">
    <property type="entry name" value="TM_PBP2"/>
    <property type="match status" value="1"/>
</dbReference>